<dbReference type="InterPro" id="IPR011706">
    <property type="entry name" value="Cu-oxidase_C"/>
</dbReference>
<dbReference type="SUPFAM" id="SSF49503">
    <property type="entry name" value="Cupredoxins"/>
    <property type="match status" value="3"/>
</dbReference>
<feature type="transmembrane region" description="Helical" evidence="4">
    <location>
        <begin position="12"/>
        <end position="35"/>
    </location>
</feature>
<dbReference type="CDD" id="cd04202">
    <property type="entry name" value="CuRO_D2_2dMcoN_like"/>
    <property type="match status" value="1"/>
</dbReference>
<keyword evidence="4" id="KW-0812">Transmembrane</keyword>
<comment type="caution">
    <text evidence="7">The sequence shown here is derived from an EMBL/GenBank/DDBJ whole genome shotgun (WGS) entry which is preliminary data.</text>
</comment>
<evidence type="ECO:0000256" key="1">
    <source>
        <dbReference type="ARBA" id="ARBA00022723"/>
    </source>
</evidence>
<keyword evidence="8" id="KW-1185">Reference proteome</keyword>
<organism evidence="7 8">
    <name type="scientific">Paenibacillus chartarius</name>
    <dbReference type="NCBI Taxonomy" id="747481"/>
    <lineage>
        <taxon>Bacteria</taxon>
        <taxon>Bacillati</taxon>
        <taxon>Bacillota</taxon>
        <taxon>Bacilli</taxon>
        <taxon>Bacillales</taxon>
        <taxon>Paenibacillaceae</taxon>
        <taxon>Paenibacillus</taxon>
    </lineage>
</organism>
<dbReference type="EMBL" id="JBHLWN010000051">
    <property type="protein sequence ID" value="MFC0213460.1"/>
    <property type="molecule type" value="Genomic_DNA"/>
</dbReference>
<feature type="transmembrane region" description="Helical" evidence="4">
    <location>
        <begin position="221"/>
        <end position="244"/>
    </location>
</feature>
<dbReference type="PANTHER" id="PTHR11709">
    <property type="entry name" value="MULTI-COPPER OXIDASE"/>
    <property type="match status" value="1"/>
</dbReference>
<evidence type="ECO:0000259" key="5">
    <source>
        <dbReference type="Pfam" id="PF07731"/>
    </source>
</evidence>
<dbReference type="Gene3D" id="2.60.40.420">
    <property type="entry name" value="Cupredoxins - blue copper proteins"/>
    <property type="match status" value="3"/>
</dbReference>
<dbReference type="InterPro" id="IPR011707">
    <property type="entry name" value="Cu-oxidase-like_N"/>
</dbReference>
<keyword evidence="4" id="KW-0472">Membrane</keyword>
<feature type="transmembrane region" description="Helical" evidence="4">
    <location>
        <begin position="87"/>
        <end position="109"/>
    </location>
</feature>
<dbReference type="InterPro" id="IPR045087">
    <property type="entry name" value="Cu-oxidase_fam"/>
</dbReference>
<dbReference type="PANTHER" id="PTHR11709:SF394">
    <property type="entry name" value="FI03373P-RELATED"/>
    <property type="match status" value="1"/>
</dbReference>
<gene>
    <name evidence="7" type="ORF">ACFFK0_13505</name>
</gene>
<keyword evidence="2" id="KW-0560">Oxidoreductase</keyword>
<evidence type="ECO:0000313" key="7">
    <source>
        <dbReference type="EMBL" id="MFC0213460.1"/>
    </source>
</evidence>
<evidence type="ECO:0000256" key="4">
    <source>
        <dbReference type="SAM" id="Phobius"/>
    </source>
</evidence>
<dbReference type="Pfam" id="PF07731">
    <property type="entry name" value="Cu-oxidase_2"/>
    <property type="match status" value="1"/>
</dbReference>
<dbReference type="Proteomes" id="UP001589776">
    <property type="component" value="Unassembled WGS sequence"/>
</dbReference>
<dbReference type="InterPro" id="IPR008972">
    <property type="entry name" value="Cupredoxin"/>
</dbReference>
<evidence type="ECO:0000256" key="3">
    <source>
        <dbReference type="ARBA" id="ARBA00023008"/>
    </source>
</evidence>
<proteinExistence type="predicted"/>
<evidence type="ECO:0000259" key="6">
    <source>
        <dbReference type="Pfam" id="PF07732"/>
    </source>
</evidence>
<dbReference type="PROSITE" id="PS00080">
    <property type="entry name" value="MULTICOPPER_OXIDASE2"/>
    <property type="match status" value="1"/>
</dbReference>
<feature type="domain" description="Plastocyanin-like" evidence="5">
    <location>
        <begin position="646"/>
        <end position="753"/>
    </location>
</feature>
<dbReference type="Pfam" id="PF07732">
    <property type="entry name" value="Cu-oxidase_3"/>
    <property type="match status" value="1"/>
</dbReference>
<feature type="domain" description="Plastocyanin-like" evidence="6">
    <location>
        <begin position="340"/>
        <end position="451"/>
    </location>
</feature>
<keyword evidence="3" id="KW-0186">Copper</keyword>
<keyword evidence="1" id="KW-0479">Metal-binding</keyword>
<sequence length="772" mass="81972">MYSLWSGLELPALALQFILAWIAASKATRIVYGGSTGVIRRRLAKQWGWSFLLLLPAAGAAACMWMLMSAYPPALWEERLYLEAPLLLLPLAAVWLLSVPSLIGAGVAARSAAKLEAKESAPDMDAFTSVAASEAPSAAASAELKLLRRAASPWLTLPYAASALGAAAALYFRIVPPASLSWQELAIPLAAVLVALTALWMSQRSRAAAVERTGAAVRGPLWKRAVSGAAILAAVAASAAYPIYAAYQSSLLPGELNMMAGPVDDGIPGTAVIGANNLAAGTVQAGHLHSMTGASLAAAAAAPAVYAAEPRARQLTVDQLTGPQTGDPDRSFELTARRAVVTLSSGKQVDAWTFNGELPGPELRMKKGELIEVTLRNEDIDAGVTLHWHGLDVPNAEDGVAGVTQNAVMPGETHTYRFRAMQAGTFWYHSHQVSSEAVRKGLFGALIVEPETADIPVTNGTAGTTGTVETSGTIPASAPAQPAMDIPVVTHVWDGAGLAIGSSDTLQRSSIPAGTKVRLRLLNTDDWARRTYALIGVPFQVAAIDGTDLHEPSILQNTRLELTTGGRYDVTFTMPDRPVFLSIGDSSDSGLLMSPDGQGNPPPIPALATFDPLHYGTPQAAPFGADSRFDREFTMVLDQKLGFYNGNFDLLYTMNGAVFPKTPSFLVREGDLVKVTIVNRSFFDHPMHLHGHHVLVLSRNGVPADGSPWWSDTLDVTPGDTFELAFRADNPGIWMDHCHNLQHAAAGMSMHLMYDGVTTPYSVGSATTNHPE</sequence>
<dbReference type="RefSeq" id="WP_377470770.1">
    <property type="nucleotide sequence ID" value="NZ_JBHLWN010000051.1"/>
</dbReference>
<protein>
    <submittedName>
        <fullName evidence="7">Multicopper oxidase family protein</fullName>
    </submittedName>
</protein>
<accession>A0ABV6DLD2</accession>
<dbReference type="InterPro" id="IPR002355">
    <property type="entry name" value="Cu_oxidase_Cu_BS"/>
</dbReference>
<name>A0ABV6DLD2_9BACL</name>
<feature type="transmembrane region" description="Helical" evidence="4">
    <location>
        <begin position="180"/>
        <end position="200"/>
    </location>
</feature>
<keyword evidence="4" id="KW-1133">Transmembrane helix</keyword>
<reference evidence="7 8" key="1">
    <citation type="submission" date="2024-09" db="EMBL/GenBank/DDBJ databases">
        <authorList>
            <person name="Sun Q."/>
            <person name="Mori K."/>
        </authorList>
    </citation>
    <scope>NUCLEOTIDE SEQUENCE [LARGE SCALE GENOMIC DNA]</scope>
    <source>
        <strain evidence="7 8">CCM 7759</strain>
    </source>
</reference>
<feature type="transmembrane region" description="Helical" evidence="4">
    <location>
        <begin position="47"/>
        <end position="67"/>
    </location>
</feature>
<dbReference type="CDD" id="cd13861">
    <property type="entry name" value="CuRO_1_CumA_like"/>
    <property type="match status" value="1"/>
</dbReference>
<evidence type="ECO:0000313" key="8">
    <source>
        <dbReference type="Proteomes" id="UP001589776"/>
    </source>
</evidence>
<feature type="transmembrane region" description="Helical" evidence="4">
    <location>
        <begin position="154"/>
        <end position="174"/>
    </location>
</feature>
<evidence type="ECO:0000256" key="2">
    <source>
        <dbReference type="ARBA" id="ARBA00023002"/>
    </source>
</evidence>